<comment type="caution">
    <text evidence="3">The sequence shown here is derived from an EMBL/GenBank/DDBJ whole genome shotgun (WGS) entry which is preliminary data.</text>
</comment>
<dbReference type="AlphaFoldDB" id="A0A2S8SRF3"/>
<dbReference type="InterPro" id="IPR051532">
    <property type="entry name" value="Ester_Hydrolysis_Enzymes"/>
</dbReference>
<keyword evidence="4" id="KW-1185">Reference proteome</keyword>
<protein>
    <submittedName>
        <fullName evidence="3">Lysophospholipase L1</fullName>
    </submittedName>
</protein>
<dbReference type="Pfam" id="PF13472">
    <property type="entry name" value="Lipase_GDSL_2"/>
    <property type="match status" value="1"/>
</dbReference>
<dbReference type="GO" id="GO:0004622">
    <property type="term" value="F:phosphatidylcholine lysophospholipase activity"/>
    <property type="evidence" value="ECO:0007669"/>
    <property type="project" value="TreeGrafter"/>
</dbReference>
<dbReference type="EMBL" id="NIGF01000013">
    <property type="protein sequence ID" value="PQV63329.1"/>
    <property type="molecule type" value="Genomic_DNA"/>
</dbReference>
<dbReference type="PROSITE" id="PS50022">
    <property type="entry name" value="FA58C_3"/>
    <property type="match status" value="1"/>
</dbReference>
<dbReference type="InterPro" id="IPR013830">
    <property type="entry name" value="SGNH_hydro"/>
</dbReference>
<evidence type="ECO:0000313" key="4">
    <source>
        <dbReference type="Proteomes" id="UP000237684"/>
    </source>
</evidence>
<dbReference type="PANTHER" id="PTHR30383:SF5">
    <property type="entry name" value="SGNH HYDROLASE-TYPE ESTERASE DOMAIN-CONTAINING PROTEIN"/>
    <property type="match status" value="1"/>
</dbReference>
<name>A0A2S8SRF3_9BACT</name>
<organism evidence="3 4">
    <name type="scientific">Abditibacterium utsteinense</name>
    <dbReference type="NCBI Taxonomy" id="1960156"/>
    <lineage>
        <taxon>Bacteria</taxon>
        <taxon>Pseudomonadati</taxon>
        <taxon>Abditibacteriota</taxon>
        <taxon>Abditibacteriia</taxon>
        <taxon>Abditibacteriales</taxon>
        <taxon>Abditibacteriaceae</taxon>
        <taxon>Abditibacterium</taxon>
    </lineage>
</organism>
<dbReference type="Gene3D" id="2.60.120.260">
    <property type="entry name" value="Galactose-binding domain-like"/>
    <property type="match status" value="1"/>
</dbReference>
<dbReference type="SUPFAM" id="SSF49785">
    <property type="entry name" value="Galactose-binding domain-like"/>
    <property type="match status" value="1"/>
</dbReference>
<dbReference type="InterPro" id="IPR000421">
    <property type="entry name" value="FA58C"/>
</dbReference>
<dbReference type="PANTHER" id="PTHR30383">
    <property type="entry name" value="THIOESTERASE 1/PROTEASE 1/LYSOPHOSPHOLIPASE L1"/>
    <property type="match status" value="1"/>
</dbReference>
<sequence length="582" mass="62822">MNSTRISSFLRSALLCGGIAFLVGAQTARADFALKANDRVVFYGDSITDQRLYTTFVETYALTRFPKMPLSFVHSGWGGDRVTGGGGGPIDRRLQRDVLAYHPDVVTLMLGMNDGSYRSFDQGIFNTYSAGINHIIDTVQQGAPGVRITLIEPSPFDDVTRAPNFEGGYNAVLQRFGTFLKDTANQKNLGVADLNAPVMAMLTRANATDKGVAQKILPDRIHPGPGGHLIMAEALLKAWGAPSLVSDVAIDAKSKKVVRAQNTQVSGLQSSKTPAGATLSWTQNDAALPFPLDTSDAAVDLAVKSSDFVEALNREPLQVTGLAAPRYTLSIDGEEIGDFSRQELAQGINLALLPTPMRDQARGVHKLTLQHNDEHFARWRTIQVPFESHSAAVQSALPPLLQALDVEEAQTVAKQRAAAQPKSHRFELSVTARPPVGPNLALHKPYSSTDPNVYGYGTGGLTDGSWSGEQPHTFASGELSTFPKATTIDLGAATSVSQVQIGVPAFGSTKTIRVSLSADGENFTEVGSHVFPLAVERRHRFIFKPVSARYVRLSYPDHYEENAGYVPNFVFTTEAEVYAPAP</sequence>
<gene>
    <name evidence="3" type="ORF">B1R32_11356</name>
</gene>
<dbReference type="RefSeq" id="WP_106380591.1">
    <property type="nucleotide sequence ID" value="NZ_NIGF01000013.1"/>
</dbReference>
<keyword evidence="1" id="KW-0732">Signal</keyword>
<dbReference type="SUPFAM" id="SSF52266">
    <property type="entry name" value="SGNH hydrolase"/>
    <property type="match status" value="1"/>
</dbReference>
<feature type="chain" id="PRO_5015510155" evidence="1">
    <location>
        <begin position="31"/>
        <end position="582"/>
    </location>
</feature>
<dbReference type="Pfam" id="PF22633">
    <property type="entry name" value="F5_F8_type_C_2"/>
    <property type="match status" value="1"/>
</dbReference>
<evidence type="ECO:0000256" key="1">
    <source>
        <dbReference type="SAM" id="SignalP"/>
    </source>
</evidence>
<evidence type="ECO:0000313" key="3">
    <source>
        <dbReference type="EMBL" id="PQV63329.1"/>
    </source>
</evidence>
<evidence type="ECO:0000259" key="2">
    <source>
        <dbReference type="PROSITE" id="PS50022"/>
    </source>
</evidence>
<dbReference type="InterPro" id="IPR008979">
    <property type="entry name" value="Galactose-bd-like_sf"/>
</dbReference>
<proteinExistence type="predicted"/>
<dbReference type="CDD" id="cd01834">
    <property type="entry name" value="SGNH_hydrolase_like_2"/>
    <property type="match status" value="1"/>
</dbReference>
<dbReference type="Proteomes" id="UP000237684">
    <property type="component" value="Unassembled WGS sequence"/>
</dbReference>
<dbReference type="InterPro" id="IPR036514">
    <property type="entry name" value="SGNH_hydro_sf"/>
</dbReference>
<feature type="domain" description="F5/8 type C" evidence="2">
    <location>
        <begin position="423"/>
        <end position="553"/>
    </location>
</feature>
<reference evidence="3 4" key="1">
    <citation type="journal article" date="2018" name="Syst. Appl. Microbiol.">
        <title>Abditibacterium utsteinense sp. nov., the first cultivated member of candidate phylum FBP, isolated from ice-free Antarctic soil samples.</title>
        <authorList>
            <person name="Tahon G."/>
            <person name="Tytgat B."/>
            <person name="Lebbe L."/>
            <person name="Carlier A."/>
            <person name="Willems A."/>
        </authorList>
    </citation>
    <scope>NUCLEOTIDE SEQUENCE [LARGE SCALE GENOMIC DNA]</scope>
    <source>
        <strain evidence="3 4">LMG 29911</strain>
    </source>
</reference>
<dbReference type="OrthoDB" id="9774205at2"/>
<dbReference type="InParanoid" id="A0A2S8SRF3"/>
<accession>A0A2S8SRF3</accession>
<feature type="signal peptide" evidence="1">
    <location>
        <begin position="1"/>
        <end position="30"/>
    </location>
</feature>
<dbReference type="Gene3D" id="3.40.50.1110">
    <property type="entry name" value="SGNH hydrolase"/>
    <property type="match status" value="1"/>
</dbReference>